<dbReference type="AlphaFoldDB" id="A0A0F9CE12"/>
<keyword evidence="1" id="KW-0812">Transmembrane</keyword>
<feature type="non-terminal residue" evidence="2">
    <location>
        <position position="175"/>
    </location>
</feature>
<accession>A0A0F9CE12</accession>
<evidence type="ECO:0000256" key="1">
    <source>
        <dbReference type="SAM" id="Phobius"/>
    </source>
</evidence>
<organism evidence="2">
    <name type="scientific">marine sediment metagenome</name>
    <dbReference type="NCBI Taxonomy" id="412755"/>
    <lineage>
        <taxon>unclassified sequences</taxon>
        <taxon>metagenomes</taxon>
        <taxon>ecological metagenomes</taxon>
    </lineage>
</organism>
<proteinExistence type="predicted"/>
<sequence>MMLPAVFLWGAGVLSLTAFIWQASPLLGAGILFASLRTAWMLSWRSVEVLSLMVAVAFMYAIATKMSKSQERLVGWAIVFACVANGLLGILNLFNWYPWLNVKPGFEHWPVGLLSHPNYWGLFLAIGLPVAWALMRSRLSNTTSIVLTVAWFLLVLSSRSRIPALVVLIPVLFIS</sequence>
<feature type="transmembrane region" description="Helical" evidence="1">
    <location>
        <begin position="74"/>
        <end position="97"/>
    </location>
</feature>
<name>A0A0F9CE12_9ZZZZ</name>
<protein>
    <submittedName>
        <fullName evidence="2">Uncharacterized protein</fullName>
    </submittedName>
</protein>
<comment type="caution">
    <text evidence="2">The sequence shown here is derived from an EMBL/GenBank/DDBJ whole genome shotgun (WGS) entry which is preliminary data.</text>
</comment>
<keyword evidence="1" id="KW-0472">Membrane</keyword>
<feature type="transmembrane region" description="Helical" evidence="1">
    <location>
        <begin position="44"/>
        <end position="62"/>
    </location>
</feature>
<evidence type="ECO:0000313" key="2">
    <source>
        <dbReference type="EMBL" id="KKL47643.1"/>
    </source>
</evidence>
<gene>
    <name evidence="2" type="ORF">LCGC14_2333480</name>
</gene>
<dbReference type="EMBL" id="LAZR01033593">
    <property type="protein sequence ID" value="KKL47643.1"/>
    <property type="molecule type" value="Genomic_DNA"/>
</dbReference>
<reference evidence="2" key="1">
    <citation type="journal article" date="2015" name="Nature">
        <title>Complex archaea that bridge the gap between prokaryotes and eukaryotes.</title>
        <authorList>
            <person name="Spang A."/>
            <person name="Saw J.H."/>
            <person name="Jorgensen S.L."/>
            <person name="Zaremba-Niedzwiedzka K."/>
            <person name="Martijn J."/>
            <person name="Lind A.E."/>
            <person name="van Eijk R."/>
            <person name="Schleper C."/>
            <person name="Guy L."/>
            <person name="Ettema T.J."/>
        </authorList>
    </citation>
    <scope>NUCLEOTIDE SEQUENCE</scope>
</reference>
<feature type="transmembrane region" description="Helical" evidence="1">
    <location>
        <begin position="147"/>
        <end position="174"/>
    </location>
</feature>
<feature type="transmembrane region" description="Helical" evidence="1">
    <location>
        <begin position="117"/>
        <end position="135"/>
    </location>
</feature>
<keyword evidence="1" id="KW-1133">Transmembrane helix</keyword>